<proteinExistence type="predicted"/>
<evidence type="ECO:0000313" key="5">
    <source>
        <dbReference type="Proteomes" id="UP001431572"/>
    </source>
</evidence>
<dbReference type="InterPro" id="IPR036196">
    <property type="entry name" value="Ptyr_pPase_sf"/>
</dbReference>
<organism evidence="2 4">
    <name type="scientific">Candidatus Chlorohelix allophototropha</name>
    <dbReference type="NCBI Taxonomy" id="3003348"/>
    <lineage>
        <taxon>Bacteria</taxon>
        <taxon>Bacillati</taxon>
        <taxon>Chloroflexota</taxon>
        <taxon>Chloroflexia</taxon>
        <taxon>Candidatus Chloroheliales</taxon>
        <taxon>Candidatus Chloroheliaceae</taxon>
        <taxon>Candidatus Chlorohelix</taxon>
    </lineage>
</organism>
<reference evidence="3" key="2">
    <citation type="journal article" date="2024" name="Nature">
        <title>Anoxygenic phototroph of the Chloroflexota uses a type I reaction centre.</title>
        <authorList>
            <person name="Tsuji J.M."/>
            <person name="Shaw N.A."/>
            <person name="Nagashima S."/>
            <person name="Venkiteswaran J.J."/>
            <person name="Schiff S.L."/>
            <person name="Watanabe T."/>
            <person name="Fukui M."/>
            <person name="Hanada S."/>
            <person name="Tank M."/>
            <person name="Neufeld J.D."/>
        </authorList>
    </citation>
    <scope>NUCLEOTIDE SEQUENCE</scope>
    <source>
        <strain evidence="3">L227-S17</strain>
    </source>
</reference>
<protein>
    <recommendedName>
        <fullName evidence="1">Phosphotyrosine protein phosphatase I domain-containing protein</fullName>
    </recommendedName>
</protein>
<evidence type="ECO:0000313" key="4">
    <source>
        <dbReference type="Proteomes" id="UP000521676"/>
    </source>
</evidence>
<keyword evidence="5" id="KW-1185">Reference proteome</keyword>
<dbReference type="InterPro" id="IPR023485">
    <property type="entry name" value="Ptyr_pPase"/>
</dbReference>
<gene>
    <name evidence="2" type="ORF">HXX08_00030</name>
    <name evidence="3" type="ORF">OZ401_001926</name>
</gene>
<feature type="domain" description="Phosphotyrosine protein phosphatase I" evidence="1">
    <location>
        <begin position="12"/>
        <end position="147"/>
    </location>
</feature>
<accession>A0A8T7LY50</accession>
<reference evidence="2 4" key="1">
    <citation type="submission" date="2020-06" db="EMBL/GenBank/DDBJ databases">
        <title>Anoxygenic phototrophic Chloroflexota member uses a Type I reaction center.</title>
        <authorList>
            <person name="Tsuji J.M."/>
            <person name="Shaw N.A."/>
            <person name="Nagashima S."/>
            <person name="Venkiteswaran J."/>
            <person name="Schiff S.L."/>
            <person name="Hanada S."/>
            <person name="Tank M."/>
            <person name="Neufeld J.D."/>
        </authorList>
    </citation>
    <scope>NUCLEOTIDE SEQUENCE [LARGE SCALE GENOMIC DNA]</scope>
    <source>
        <strain evidence="2">L227-S17</strain>
    </source>
</reference>
<dbReference type="SUPFAM" id="SSF52788">
    <property type="entry name" value="Phosphotyrosine protein phosphatases I"/>
    <property type="match status" value="1"/>
</dbReference>
<dbReference type="Pfam" id="PF01451">
    <property type="entry name" value="LMWPc"/>
    <property type="match status" value="1"/>
</dbReference>
<dbReference type="Proteomes" id="UP001431572">
    <property type="component" value="Chromosome 1"/>
</dbReference>
<dbReference type="EMBL" id="CP128399">
    <property type="protein sequence ID" value="WJW66137.1"/>
    <property type="molecule type" value="Genomic_DNA"/>
</dbReference>
<evidence type="ECO:0000313" key="2">
    <source>
        <dbReference type="EMBL" id="NWJ44240.1"/>
    </source>
</evidence>
<evidence type="ECO:0000259" key="1">
    <source>
        <dbReference type="Pfam" id="PF01451"/>
    </source>
</evidence>
<dbReference type="Gene3D" id="3.40.50.2300">
    <property type="match status" value="1"/>
</dbReference>
<name>A0A8T7LY50_9CHLR</name>
<evidence type="ECO:0000313" key="3">
    <source>
        <dbReference type="EMBL" id="WJW66137.1"/>
    </source>
</evidence>
<dbReference type="RefSeq" id="WP_341468017.1">
    <property type="nucleotide sequence ID" value="NZ_CP128399.1"/>
</dbReference>
<dbReference type="EMBL" id="JACATZ010000001">
    <property type="protein sequence ID" value="NWJ44240.1"/>
    <property type="molecule type" value="Genomic_DNA"/>
</dbReference>
<dbReference type="Proteomes" id="UP000521676">
    <property type="component" value="Unassembled WGS sequence"/>
</dbReference>
<dbReference type="AlphaFoldDB" id="A0A8T7LY50"/>
<sequence>MGLENNQTPKIVLVVCNSTLSCSMLAGVFLQDMIERNKLKERINLITTGLKQASHKKFLPGVVEYVMKNYRFDLTTYESLPINLQYLEQAAIILVMESKQTVQLEAQYPLVTGKIRLFSELSGKVFDLTEPVALNCESLALHIERIREIVLTGTNRLCNWLDMPFVESNIIYAY</sequence>